<evidence type="ECO:0000256" key="1">
    <source>
        <dbReference type="ARBA" id="ARBA00008045"/>
    </source>
</evidence>
<evidence type="ECO:0000313" key="6">
    <source>
        <dbReference type="EMBL" id="VVT54489.1"/>
    </source>
</evidence>
<dbReference type="OrthoDB" id="10250441at2759"/>
<comment type="function">
    <text evidence="3 4">Binds specifically to cytosolic chaperonin (c-CPN) and transfers target proteins to it. Binds to nascent polypeptide chain and promotes folding in an environment in which there are many competing pathways for nonnative proteins.</text>
</comment>
<dbReference type="GO" id="GO:0016272">
    <property type="term" value="C:prefoldin complex"/>
    <property type="evidence" value="ECO:0007669"/>
    <property type="project" value="UniProtKB-UniRule"/>
</dbReference>
<proteinExistence type="inferred from homology"/>
<evidence type="ECO:0000256" key="4">
    <source>
        <dbReference type="PIRNR" id="PIRNR016477"/>
    </source>
</evidence>
<comment type="subunit">
    <text evidence="4">Heterohexamer of two PFD-alpha type and four PFD-beta type subunits.</text>
</comment>
<dbReference type="Pfam" id="PF01920">
    <property type="entry name" value="Prefoldin_2"/>
    <property type="match status" value="1"/>
</dbReference>
<keyword evidence="2 4" id="KW-0143">Chaperone</keyword>
<dbReference type="Gene3D" id="1.10.287.370">
    <property type="match status" value="1"/>
</dbReference>
<dbReference type="Proteomes" id="UP000398389">
    <property type="component" value="Unassembled WGS sequence"/>
</dbReference>
<evidence type="ECO:0000256" key="2">
    <source>
        <dbReference type="ARBA" id="ARBA00023186"/>
    </source>
</evidence>
<dbReference type="AlphaFoldDB" id="A0A5E8BUZ2"/>
<dbReference type="GO" id="GO:0051082">
    <property type="term" value="F:unfolded protein binding"/>
    <property type="evidence" value="ECO:0007669"/>
    <property type="project" value="InterPro"/>
</dbReference>
<dbReference type="InterPro" id="IPR002777">
    <property type="entry name" value="PFD_beta-like"/>
</dbReference>
<evidence type="ECO:0000313" key="7">
    <source>
        <dbReference type="Proteomes" id="UP000398389"/>
    </source>
</evidence>
<organism evidence="6 7">
    <name type="scientific">Magnusiomyces paraingens</name>
    <dbReference type="NCBI Taxonomy" id="2606893"/>
    <lineage>
        <taxon>Eukaryota</taxon>
        <taxon>Fungi</taxon>
        <taxon>Dikarya</taxon>
        <taxon>Ascomycota</taxon>
        <taxon>Saccharomycotina</taxon>
        <taxon>Dipodascomycetes</taxon>
        <taxon>Dipodascales</taxon>
        <taxon>Dipodascaceae</taxon>
        <taxon>Magnusiomyces</taxon>
    </lineage>
</organism>
<keyword evidence="7" id="KW-1185">Reference proteome</keyword>
<dbReference type="RefSeq" id="XP_031854707.1">
    <property type="nucleotide sequence ID" value="XM_031998816.1"/>
</dbReference>
<dbReference type="GeneID" id="43582916"/>
<evidence type="ECO:0000256" key="3">
    <source>
        <dbReference type="ARBA" id="ARBA00024667"/>
    </source>
</evidence>
<dbReference type="GO" id="GO:0005737">
    <property type="term" value="C:cytoplasm"/>
    <property type="evidence" value="ECO:0007669"/>
    <property type="project" value="UniProtKB-ARBA"/>
</dbReference>
<feature type="coiled-coil region" evidence="5">
    <location>
        <begin position="75"/>
        <end position="109"/>
    </location>
</feature>
<accession>A0A5E8BUZ2</accession>
<dbReference type="SUPFAM" id="SSF46579">
    <property type="entry name" value="Prefoldin"/>
    <property type="match status" value="1"/>
</dbReference>
<comment type="similarity">
    <text evidence="1 4">Belongs to the prefoldin subunit beta family.</text>
</comment>
<dbReference type="GO" id="GO:0006457">
    <property type="term" value="P:protein folding"/>
    <property type="evidence" value="ECO:0007669"/>
    <property type="project" value="UniProtKB-UniRule"/>
</dbReference>
<dbReference type="PANTHER" id="PTHR21100:SF9">
    <property type="entry name" value="PREFOLDIN SUBUNIT 4"/>
    <property type="match status" value="1"/>
</dbReference>
<dbReference type="PANTHER" id="PTHR21100">
    <property type="entry name" value="PREFOLDIN SUBUNIT 4"/>
    <property type="match status" value="1"/>
</dbReference>
<protein>
    <recommendedName>
        <fullName evidence="4">Prefoldin subunit 4</fullName>
    </recommendedName>
</protein>
<keyword evidence="5" id="KW-0175">Coiled coil</keyword>
<dbReference type="EMBL" id="CABVLU010000003">
    <property type="protein sequence ID" value="VVT54489.1"/>
    <property type="molecule type" value="Genomic_DNA"/>
</dbReference>
<evidence type="ECO:0000256" key="5">
    <source>
        <dbReference type="SAM" id="Coils"/>
    </source>
</evidence>
<dbReference type="InterPro" id="IPR016661">
    <property type="entry name" value="PFDN4"/>
</dbReference>
<dbReference type="FunFam" id="1.10.287.370:FF:000005">
    <property type="entry name" value="Prefoldin subunit 4"/>
    <property type="match status" value="1"/>
</dbReference>
<name>A0A5E8BUZ2_9ASCO</name>
<dbReference type="InterPro" id="IPR009053">
    <property type="entry name" value="Prefoldin"/>
</dbReference>
<gene>
    <name evidence="6" type="ORF">SAPINGB_P004101</name>
</gene>
<sequence length="129" mass="15166">MLPADHKPNPEIEVLWEDQERINTFSKLNSRIRVLKDRLKTHEQEKEYLSDVEMELELLDEDDQVQYKIGEAFIYLSQEEALERLQRDTENVDKQIQEEEQQIGETAQQMTALKGLLYGKFGNAINLEA</sequence>
<dbReference type="PIRSF" id="PIRSF016477">
    <property type="entry name" value="Prefoldin_subunit_4"/>
    <property type="match status" value="1"/>
</dbReference>
<dbReference type="CDD" id="cd23165">
    <property type="entry name" value="Prefoldin_4"/>
    <property type="match status" value="1"/>
</dbReference>
<reference evidence="6 7" key="1">
    <citation type="submission" date="2019-09" db="EMBL/GenBank/DDBJ databases">
        <authorList>
            <person name="Brejova B."/>
        </authorList>
    </citation>
    <scope>NUCLEOTIDE SEQUENCE [LARGE SCALE GENOMIC DNA]</scope>
</reference>